<dbReference type="PROSITE" id="PS51257">
    <property type="entry name" value="PROKAR_LIPOPROTEIN"/>
    <property type="match status" value="1"/>
</dbReference>
<dbReference type="Proteomes" id="UP000038204">
    <property type="component" value="Unassembled WGS sequence"/>
</dbReference>
<keyword evidence="1" id="KW-1133">Transmembrane helix</keyword>
<dbReference type="AlphaFoldDB" id="A0A0T9QX01"/>
<evidence type="ECO:0000313" key="2">
    <source>
        <dbReference type="EMBL" id="CNI31918.1"/>
    </source>
</evidence>
<keyword evidence="2" id="KW-0670">Pyruvate</keyword>
<keyword evidence="2" id="KW-0413">Isomerase</keyword>
<keyword evidence="1" id="KW-0812">Transmembrane</keyword>
<dbReference type="EMBL" id="CQBK01000023">
    <property type="protein sequence ID" value="CNI31918.1"/>
    <property type="molecule type" value="Genomic_DNA"/>
</dbReference>
<organism evidence="2 3">
    <name type="scientific">Yersinia similis</name>
    <dbReference type="NCBI Taxonomy" id="367190"/>
    <lineage>
        <taxon>Bacteria</taxon>
        <taxon>Pseudomonadati</taxon>
        <taxon>Pseudomonadota</taxon>
        <taxon>Gammaproteobacteria</taxon>
        <taxon>Enterobacterales</taxon>
        <taxon>Yersiniaceae</taxon>
        <taxon>Yersinia</taxon>
    </lineage>
</organism>
<gene>
    <name evidence="2" type="ORF">ERS008667_03044</name>
</gene>
<accession>A0A0T9QX01</accession>
<reference evidence="2 3" key="1">
    <citation type="submission" date="2015-03" db="EMBL/GenBank/DDBJ databases">
        <authorList>
            <person name="Murphy D."/>
        </authorList>
    </citation>
    <scope>NUCLEOTIDE SEQUENCE [LARGE SCALE GENOMIC DNA]</scope>
    <source>
        <strain evidence="2 3">Y233</strain>
    </source>
</reference>
<sequence length="51" mass="5872">MVRFMGTIQITLAPERYKLDEEEGNYPYLLILFGCITVLVGVIVSISHEWL</sequence>
<proteinExistence type="predicted"/>
<evidence type="ECO:0000313" key="3">
    <source>
        <dbReference type="Proteomes" id="UP000038204"/>
    </source>
</evidence>
<keyword evidence="1" id="KW-0472">Membrane</keyword>
<dbReference type="GO" id="GO:0016853">
    <property type="term" value="F:isomerase activity"/>
    <property type="evidence" value="ECO:0007669"/>
    <property type="project" value="UniProtKB-KW"/>
</dbReference>
<protein>
    <submittedName>
        <fullName evidence="2">Hydroxypyruvate isomerase</fullName>
    </submittedName>
</protein>
<name>A0A0T9QX01_9GAMM</name>
<feature type="transmembrane region" description="Helical" evidence="1">
    <location>
        <begin position="26"/>
        <end position="46"/>
    </location>
</feature>
<evidence type="ECO:0000256" key="1">
    <source>
        <dbReference type="SAM" id="Phobius"/>
    </source>
</evidence>